<gene>
    <name evidence="1" type="ORF">V5799_011600</name>
</gene>
<dbReference type="EMBL" id="JARKHS020016200">
    <property type="protein sequence ID" value="KAK8773866.1"/>
    <property type="molecule type" value="Genomic_DNA"/>
</dbReference>
<dbReference type="InterPro" id="IPR029066">
    <property type="entry name" value="PLP-binding_barrel"/>
</dbReference>
<dbReference type="InterPro" id="IPR002433">
    <property type="entry name" value="Orn_de-COase"/>
</dbReference>
<name>A0AAQ4EGL9_AMBAM</name>
<protein>
    <submittedName>
        <fullName evidence="1">Uncharacterized protein</fullName>
    </submittedName>
</protein>
<keyword evidence="2" id="KW-1185">Reference proteome</keyword>
<dbReference type="Proteomes" id="UP001321473">
    <property type="component" value="Unassembled WGS sequence"/>
</dbReference>
<organism evidence="1 2">
    <name type="scientific">Amblyomma americanum</name>
    <name type="common">Lone star tick</name>
    <dbReference type="NCBI Taxonomy" id="6943"/>
    <lineage>
        <taxon>Eukaryota</taxon>
        <taxon>Metazoa</taxon>
        <taxon>Ecdysozoa</taxon>
        <taxon>Arthropoda</taxon>
        <taxon>Chelicerata</taxon>
        <taxon>Arachnida</taxon>
        <taxon>Acari</taxon>
        <taxon>Parasitiformes</taxon>
        <taxon>Ixodida</taxon>
        <taxon>Ixodoidea</taxon>
        <taxon>Ixodidae</taxon>
        <taxon>Amblyomminae</taxon>
        <taxon>Amblyomma</taxon>
    </lineage>
</organism>
<reference evidence="1 2" key="1">
    <citation type="journal article" date="2023" name="Arcadia Sci">
        <title>De novo assembly of a long-read Amblyomma americanum tick genome.</title>
        <authorList>
            <person name="Chou S."/>
            <person name="Poskanzer K.E."/>
            <person name="Rollins M."/>
            <person name="Thuy-Boun P.S."/>
        </authorList>
    </citation>
    <scope>NUCLEOTIDE SEQUENCE [LARGE SCALE GENOMIC DNA]</scope>
    <source>
        <strain evidence="1">F_SG_1</strain>
        <tissue evidence="1">Salivary glands</tissue>
    </source>
</reference>
<dbReference type="PRINTS" id="PR01182">
    <property type="entry name" value="ORNDCRBXLASE"/>
</dbReference>
<comment type="caution">
    <text evidence="1">The sequence shown here is derived from an EMBL/GenBank/DDBJ whole genome shotgun (WGS) entry which is preliminary data.</text>
</comment>
<proteinExistence type="predicted"/>
<dbReference type="Gene3D" id="3.20.20.10">
    <property type="entry name" value="Alanine racemase"/>
    <property type="match status" value="1"/>
</dbReference>
<feature type="non-terminal residue" evidence="1">
    <location>
        <position position="59"/>
    </location>
</feature>
<accession>A0AAQ4EGL9</accession>
<sequence>MRHDAILFSNLKPREFAQEVVGKTNKVDLDNPFYIVDIDDVLYKVDLWRKSIPRAKPFY</sequence>
<dbReference type="GO" id="GO:0006596">
    <property type="term" value="P:polyamine biosynthetic process"/>
    <property type="evidence" value="ECO:0007669"/>
    <property type="project" value="InterPro"/>
</dbReference>
<evidence type="ECO:0000313" key="1">
    <source>
        <dbReference type="EMBL" id="KAK8773866.1"/>
    </source>
</evidence>
<evidence type="ECO:0000313" key="2">
    <source>
        <dbReference type="Proteomes" id="UP001321473"/>
    </source>
</evidence>
<dbReference type="AlphaFoldDB" id="A0AAQ4EGL9"/>